<keyword evidence="3" id="KW-1185">Reference proteome</keyword>
<dbReference type="InterPro" id="IPR013320">
    <property type="entry name" value="ConA-like_dom_sf"/>
</dbReference>
<gene>
    <name evidence="2" type="ORF">J2S17_003140</name>
</gene>
<reference evidence="2 3" key="1">
    <citation type="submission" date="2023-07" db="EMBL/GenBank/DDBJ databases">
        <title>Genomic Encyclopedia of Type Strains, Phase IV (KMG-IV): sequencing the most valuable type-strain genomes for metagenomic binning, comparative biology and taxonomic classification.</title>
        <authorList>
            <person name="Goeker M."/>
        </authorList>
    </citation>
    <scope>NUCLEOTIDE SEQUENCE [LARGE SCALE GENOMIC DNA]</scope>
    <source>
        <strain evidence="2 3">DSM 23494</strain>
    </source>
</reference>
<feature type="chain" id="PRO_5045566349" evidence="1">
    <location>
        <begin position="28"/>
        <end position="798"/>
    </location>
</feature>
<accession>A0ABU0AKF3</accession>
<dbReference type="Gene3D" id="2.60.120.200">
    <property type="match status" value="1"/>
</dbReference>
<dbReference type="RefSeq" id="WP_307476284.1">
    <property type="nucleotide sequence ID" value="NZ_JAUSUB010000013.1"/>
</dbReference>
<protein>
    <submittedName>
        <fullName evidence="2">Uncharacterized protein</fullName>
    </submittedName>
</protein>
<feature type="signal peptide" evidence="1">
    <location>
        <begin position="1"/>
        <end position="27"/>
    </location>
</feature>
<evidence type="ECO:0000313" key="3">
    <source>
        <dbReference type="Proteomes" id="UP001238088"/>
    </source>
</evidence>
<evidence type="ECO:0000313" key="2">
    <source>
        <dbReference type="EMBL" id="MDQ0271252.1"/>
    </source>
</evidence>
<keyword evidence="1" id="KW-0732">Signal</keyword>
<name>A0ABU0AKF3_9BACI</name>
<sequence>MIKKVIFTLLCTILVINSIHVTNYVHADSFGKKTVLFPTSPSIHQSQTISIPNLVKVDSVTVDNGEVDFDVNGEDINIKVSNGEAIPIQTGGDYIPEETKYVTEQTSENYSHEGFTGKLNQYVYSGSYTPADTKFVTGQSSPNYNKDGYSGTLEGYVVSGQYSPSDTKYVSGEYSSYYNKDGYSGYLNSYVVSGYYTPSDSKNHSTSQYGSCTDGFQWWATNGGAGGWMDSRVGAWWNGSSSIYHNDGTYSGWLSQYHMTECDAPYPSYTGSIGDIAYTQGYATAYFSGTITRPAVDTREWRYEGNVTKPASDTRVWNYKGNVTKPAVDTRVYRYQGDVTKPAVDTRTYEDHYEYEVTIKYKDWVPNPNPITAEGLGLDGTSQYFQIKDADQYHLPINLTWGILFKPKSLTNQTIVSNGDISLSITEGLLQGVININGTKVKVDFDANYLFLDVWTFIGMTYDGSDVKLYFNEVLVDSKPAEGSVSYSGNNISVGGEKNFLYGDIKEFHIWDKALNGQEIAAASAKQYNSNGVGAWIFNNYTTSLSYDKSNFNNHANGKGFSPQTVIQSSDIDDLGINLSWDSIGNVTSYELLRNGTAIYEGPKNTFYDDALISDTEYAYTIIPKGADGISVAASGTFKTELGSLSILSNPVEVDMLPINLNGETQKSTGSFKEKIIIKDTRKDRNGWELKIYGMNFQSVDKTRSFPGGILKIKPIAGIKQIRGLKQALPSIVQSSQTVDNGPITVASGDSSITGYGIYEITLPDNALELSVNPAFAYVDSNRKTLDYSTSLNWSLIE</sequence>
<proteinExistence type="predicted"/>
<dbReference type="Pfam" id="PF13385">
    <property type="entry name" value="Laminin_G_3"/>
    <property type="match status" value="1"/>
</dbReference>
<dbReference type="Proteomes" id="UP001238088">
    <property type="component" value="Unassembled WGS sequence"/>
</dbReference>
<comment type="caution">
    <text evidence="2">The sequence shown here is derived from an EMBL/GenBank/DDBJ whole genome shotgun (WGS) entry which is preliminary data.</text>
</comment>
<dbReference type="EMBL" id="JAUSUB010000013">
    <property type="protein sequence ID" value="MDQ0271252.1"/>
    <property type="molecule type" value="Genomic_DNA"/>
</dbReference>
<dbReference type="SUPFAM" id="SSF49899">
    <property type="entry name" value="Concanavalin A-like lectins/glucanases"/>
    <property type="match status" value="1"/>
</dbReference>
<evidence type="ECO:0000256" key="1">
    <source>
        <dbReference type="SAM" id="SignalP"/>
    </source>
</evidence>
<organism evidence="2 3">
    <name type="scientific">Cytobacillus purgationiresistens</name>
    <dbReference type="NCBI Taxonomy" id="863449"/>
    <lineage>
        <taxon>Bacteria</taxon>
        <taxon>Bacillati</taxon>
        <taxon>Bacillota</taxon>
        <taxon>Bacilli</taxon>
        <taxon>Bacillales</taxon>
        <taxon>Bacillaceae</taxon>
        <taxon>Cytobacillus</taxon>
    </lineage>
</organism>